<dbReference type="InterPro" id="IPR057566">
    <property type="entry name" value="TPR_TTI1_N"/>
</dbReference>
<sequence>MNPKLKAAFTQMKPVCDKLMINPTPENIKDYLELINDLKREYLQDLQQYLLFPIISHLQSKEMEGRHEVQRFLLIAMKVILDKINVVSFELCIKIEMTLAVLAFDKNKPGMIAEIPEEMKLTAIQCMTSLMLNIETPLRLRLIKSHAPLLAQAIFVSVHMAKLEKFRILRLAALESLLAHTSMHSKLTDATCMITDPVLEEAVVQMLCCILPGVLATLQDVAMCPNNPGHAVIVMALNATHRIMCMTMNDKHLKTSSTVTVADIMKVIKEKESANYVSKAKTSQLPKLSKEWFEMAGEKLEAVMRSLVRLGAHEHYKVRKELSVLCYRVLSECNSTMQPSISMCLDILISLSSDSYTQVANYCSHARAQYFRNASPNSVLNAMDSLTRNLFMVLGSLPRILNNIDSARKLASLNLLEGYVELLSEGSSQRLTSILSSNEGYSKLCDSLASASAIQTDLALLNRHAARDVTATPPIDSPWCKFRHLDNKECITKFQRICLLLGETECGQLILDTLLDTFRERRDCELLFLMNLMASAPKSTDSLAKRVIDAYIEEDIWYLPLEVASEAPITDEETLDISVYNPRAWDKDNVPGLFEGATETRYTDISYLTPRTQMVPTGCRTLRQAQHNMVQCCLLTEGLGLMARRLGKDFQPYLLKTLCLVLERVGSRYEMLHLSGVKAINEIKSACGNTTVGELIAHNADYFTHQITRRLKKAWNTQSALEILSVVMEYSDSTILEYMYGIVEDVLLQSCDKYYQKNLYSYLQVFHTFVSCIYKWFPHKRTENEHTDTKDVLDDVLEYIKSEEEAQRAINESEKDGRSVEEMFNEDLERTENDALDYDDTVTKEKPPLPKHIEVTITILKRCINFVPAKNRDDAILTLQILTLGLPVIKDYEDELLPLVHQTWGPLVTRFEDTDTAVLRRALDVLVTLAMLSKDFIRHRTLKEVLPKLYKQLHTLSTESHLKDTGSSYRLSPPFHLQIAALTALAPLTTELRLSEDDLEEAMKCVSVYLSRKQPKPLQALAIQFFKTILSYNFGAAWLHLRGFCNNSNVIQPPNNKFIKLAEIIGTPYECDNKDYDKNVKAIFN</sequence>
<dbReference type="Pfam" id="PF24173">
    <property type="entry name" value="TPR_TTI1_N"/>
    <property type="match status" value="1"/>
</dbReference>
<dbReference type="AlphaFoldDB" id="A0A821VHA8"/>
<feature type="domain" description="TTI1 N-terminal TPR" evidence="1">
    <location>
        <begin position="9"/>
        <end position="354"/>
    </location>
</feature>
<keyword evidence="4" id="KW-1185">Reference proteome</keyword>
<dbReference type="PANTHER" id="PTHR18460:SF3">
    <property type="entry name" value="TELO2-INTERACTING PROTEIN 1 HOMOLOG"/>
    <property type="match status" value="1"/>
</dbReference>
<evidence type="ECO:0000313" key="4">
    <source>
        <dbReference type="Proteomes" id="UP000663880"/>
    </source>
</evidence>
<gene>
    <name evidence="3" type="ORF">PMACD_LOCUS11803</name>
</gene>
<dbReference type="InterPro" id="IPR052587">
    <property type="entry name" value="TELO2-interacting_protein_1"/>
</dbReference>
<evidence type="ECO:0000313" key="3">
    <source>
        <dbReference type="EMBL" id="CAF4907209.1"/>
    </source>
</evidence>
<dbReference type="PANTHER" id="PTHR18460">
    <property type="entry name" value="TEL2 INTERACTING PROTEIN 1 TTI1 FAMILY MEMBER"/>
    <property type="match status" value="1"/>
</dbReference>
<proteinExistence type="predicted"/>
<dbReference type="SUPFAM" id="SSF48371">
    <property type="entry name" value="ARM repeat"/>
    <property type="match status" value="1"/>
</dbReference>
<dbReference type="GO" id="GO:0005737">
    <property type="term" value="C:cytoplasm"/>
    <property type="evidence" value="ECO:0007669"/>
    <property type="project" value="TreeGrafter"/>
</dbReference>
<dbReference type="OrthoDB" id="49511at2759"/>
<dbReference type="Pfam" id="PF21547">
    <property type="entry name" value="TTI1"/>
    <property type="match status" value="1"/>
</dbReference>
<dbReference type="Pfam" id="PF24176">
    <property type="entry name" value="TPR_TTI1_2nd"/>
    <property type="match status" value="1"/>
</dbReference>
<organism evidence="3 4">
    <name type="scientific">Pieris macdunnoughi</name>
    <dbReference type="NCBI Taxonomy" id="345717"/>
    <lineage>
        <taxon>Eukaryota</taxon>
        <taxon>Metazoa</taxon>
        <taxon>Ecdysozoa</taxon>
        <taxon>Arthropoda</taxon>
        <taxon>Hexapoda</taxon>
        <taxon>Insecta</taxon>
        <taxon>Pterygota</taxon>
        <taxon>Neoptera</taxon>
        <taxon>Endopterygota</taxon>
        <taxon>Lepidoptera</taxon>
        <taxon>Glossata</taxon>
        <taxon>Ditrysia</taxon>
        <taxon>Papilionoidea</taxon>
        <taxon>Pieridae</taxon>
        <taxon>Pierinae</taxon>
        <taxon>Pieris</taxon>
    </lineage>
</organism>
<protein>
    <recommendedName>
        <fullName evidence="5">TELO2-interacting protein 1 homolog</fullName>
    </recommendedName>
</protein>
<comment type="caution">
    <text evidence="3">The sequence shown here is derived from an EMBL/GenBank/DDBJ whole genome shotgun (WGS) entry which is preliminary data.</text>
</comment>
<dbReference type="InterPro" id="IPR016024">
    <property type="entry name" value="ARM-type_fold"/>
</dbReference>
<name>A0A821VHA8_9NEOP</name>
<feature type="domain" description="TTI1 C-terminal TPR" evidence="2">
    <location>
        <begin position="765"/>
        <end position="1038"/>
    </location>
</feature>
<evidence type="ECO:0000259" key="2">
    <source>
        <dbReference type="Pfam" id="PF24181"/>
    </source>
</evidence>
<dbReference type="Pfam" id="PF24181">
    <property type="entry name" value="TPR_TTI1_C"/>
    <property type="match status" value="1"/>
</dbReference>
<evidence type="ECO:0008006" key="5">
    <source>
        <dbReference type="Google" id="ProtNLM"/>
    </source>
</evidence>
<dbReference type="Proteomes" id="UP000663880">
    <property type="component" value="Unassembled WGS sequence"/>
</dbReference>
<dbReference type="EMBL" id="CAJOBZ010000042">
    <property type="protein sequence ID" value="CAF4907209.1"/>
    <property type="molecule type" value="Genomic_DNA"/>
</dbReference>
<accession>A0A821VHA8</accession>
<evidence type="ECO:0000259" key="1">
    <source>
        <dbReference type="Pfam" id="PF24173"/>
    </source>
</evidence>
<dbReference type="InterPro" id="IPR049362">
    <property type="entry name" value="TTI1_rpt"/>
</dbReference>
<dbReference type="InterPro" id="IPR057567">
    <property type="entry name" value="TPR_TTI1_C"/>
</dbReference>
<reference evidence="3" key="1">
    <citation type="submission" date="2021-02" db="EMBL/GenBank/DDBJ databases">
        <authorList>
            <person name="Steward A R."/>
        </authorList>
    </citation>
    <scope>NUCLEOTIDE SEQUENCE</scope>
</reference>